<dbReference type="AlphaFoldDB" id="A0A6N2M648"/>
<sequence>MSKWGIRSVQSLDMILIFRCGSIRESIEMKLGMGGLPEWIDDPFFEETVSDISESDGLDEELEDITENVESLGT</sequence>
<evidence type="ECO:0000256" key="1">
    <source>
        <dbReference type="SAM" id="MobiDB-lite"/>
    </source>
</evidence>
<dbReference type="EMBL" id="CAADRP010001685">
    <property type="protein sequence ID" value="VFU47998.1"/>
    <property type="molecule type" value="Genomic_DNA"/>
</dbReference>
<name>A0A6N2M648_SALVM</name>
<accession>A0A6N2M648</accession>
<proteinExistence type="predicted"/>
<feature type="region of interest" description="Disordered" evidence="1">
    <location>
        <begin position="53"/>
        <end position="74"/>
    </location>
</feature>
<evidence type="ECO:0000313" key="2">
    <source>
        <dbReference type="EMBL" id="VFU47998.1"/>
    </source>
</evidence>
<reference evidence="2" key="1">
    <citation type="submission" date="2019-03" db="EMBL/GenBank/DDBJ databases">
        <authorList>
            <person name="Mank J."/>
            <person name="Almeida P."/>
        </authorList>
    </citation>
    <scope>NUCLEOTIDE SEQUENCE</scope>
    <source>
        <strain evidence="2">78183</strain>
    </source>
</reference>
<feature type="compositionally biased region" description="Acidic residues" evidence="1">
    <location>
        <begin position="53"/>
        <end position="67"/>
    </location>
</feature>
<gene>
    <name evidence="2" type="ORF">SVIM_LOCUS311342</name>
</gene>
<protein>
    <submittedName>
        <fullName evidence="2">Uncharacterized protein</fullName>
    </submittedName>
</protein>
<organism evidence="2">
    <name type="scientific">Salix viminalis</name>
    <name type="common">Common osier</name>
    <name type="synonym">Basket willow</name>
    <dbReference type="NCBI Taxonomy" id="40686"/>
    <lineage>
        <taxon>Eukaryota</taxon>
        <taxon>Viridiplantae</taxon>
        <taxon>Streptophyta</taxon>
        <taxon>Embryophyta</taxon>
        <taxon>Tracheophyta</taxon>
        <taxon>Spermatophyta</taxon>
        <taxon>Magnoliopsida</taxon>
        <taxon>eudicotyledons</taxon>
        <taxon>Gunneridae</taxon>
        <taxon>Pentapetalae</taxon>
        <taxon>rosids</taxon>
        <taxon>fabids</taxon>
        <taxon>Malpighiales</taxon>
        <taxon>Salicaceae</taxon>
        <taxon>Saliceae</taxon>
        <taxon>Salix</taxon>
    </lineage>
</organism>